<evidence type="ECO:0000259" key="1">
    <source>
        <dbReference type="Pfam" id="PF07739"/>
    </source>
</evidence>
<protein>
    <submittedName>
        <fullName evidence="2">Unannotated protein</fullName>
    </submittedName>
</protein>
<dbReference type="InterPro" id="IPR012925">
    <property type="entry name" value="TipAS_dom"/>
</dbReference>
<dbReference type="Gene3D" id="1.10.490.50">
    <property type="entry name" value="Antibiotic binding domain of TipA-like multidrug resistance regulators"/>
    <property type="match status" value="1"/>
</dbReference>
<dbReference type="EMBL" id="CAEZUR010000025">
    <property type="protein sequence ID" value="CAB4604948.1"/>
    <property type="molecule type" value="Genomic_DNA"/>
</dbReference>
<name>A0A6J6H839_9ZZZZ</name>
<dbReference type="AlphaFoldDB" id="A0A6J6H839"/>
<dbReference type="Pfam" id="PF07739">
    <property type="entry name" value="TipAS"/>
    <property type="match status" value="1"/>
</dbReference>
<dbReference type="SUPFAM" id="SSF89082">
    <property type="entry name" value="Antibiotic binding domain of TipA-like multidrug resistance regulators"/>
    <property type="match status" value="1"/>
</dbReference>
<evidence type="ECO:0000313" key="2">
    <source>
        <dbReference type="EMBL" id="CAB4604948.1"/>
    </source>
</evidence>
<reference evidence="2" key="1">
    <citation type="submission" date="2020-05" db="EMBL/GenBank/DDBJ databases">
        <authorList>
            <person name="Chiriac C."/>
            <person name="Salcher M."/>
            <person name="Ghai R."/>
            <person name="Kavagutti S V."/>
        </authorList>
    </citation>
    <scope>NUCLEOTIDE SEQUENCE</scope>
</reference>
<sequence length="114" mass="13219">MTFESSIGLHSEQYQNKYTQAETNQFTLEFSEVTKGFAQAMNEGINPADNRVQELVKRHYEFVSRFWTPTKEAYKSLAMSYILPSPYKDSYDAVADGLGKYHYDAIQIWAEQNL</sequence>
<proteinExistence type="predicted"/>
<dbReference type="InterPro" id="IPR036244">
    <property type="entry name" value="TipA-like_antibiotic-bd"/>
</dbReference>
<gene>
    <name evidence="2" type="ORF">UFOPK1843_00439</name>
</gene>
<feature type="domain" description="TipAS antibiotic-recognition" evidence="1">
    <location>
        <begin position="11"/>
        <end position="109"/>
    </location>
</feature>
<accession>A0A6J6H839</accession>
<organism evidence="2">
    <name type="scientific">freshwater metagenome</name>
    <dbReference type="NCBI Taxonomy" id="449393"/>
    <lineage>
        <taxon>unclassified sequences</taxon>
        <taxon>metagenomes</taxon>
        <taxon>ecological metagenomes</taxon>
    </lineage>
</organism>